<dbReference type="EMBL" id="CM007650">
    <property type="protein sequence ID" value="ONM52370.1"/>
    <property type="molecule type" value="Genomic_DNA"/>
</dbReference>
<protein>
    <submittedName>
        <fullName evidence="1">Uncharacterized protein</fullName>
    </submittedName>
</protein>
<gene>
    <name evidence="1" type="ORF">ZEAMMB73_Zm00001d019160</name>
</gene>
<evidence type="ECO:0000313" key="1">
    <source>
        <dbReference type="EMBL" id="ONM52370.1"/>
    </source>
</evidence>
<dbReference type="AlphaFoldDB" id="A0A1D6HVW9"/>
<name>A0A1D6HVW9_MAIZE</name>
<proteinExistence type="predicted"/>
<reference evidence="1" key="1">
    <citation type="submission" date="2015-12" db="EMBL/GenBank/DDBJ databases">
        <title>Update maize B73 reference genome by single molecule sequencing technologies.</title>
        <authorList>
            <consortium name="Maize Genome Sequencing Project"/>
            <person name="Ware D."/>
        </authorList>
    </citation>
    <scope>NUCLEOTIDE SEQUENCE [LARGE SCALE GENOMIC DNA]</scope>
    <source>
        <tissue evidence="1">Seedling</tissue>
    </source>
</reference>
<sequence length="90" mass="10030">MQQATYLYHPCCFNNRHPYLWCSYWYKPSGHNSCSNSCYGKPFSLLSATTVSSIQPTAYTETFCLFAASTTITIQPASYCLLSATTTSSI</sequence>
<organism evidence="1">
    <name type="scientific">Zea mays</name>
    <name type="common">Maize</name>
    <dbReference type="NCBI Taxonomy" id="4577"/>
    <lineage>
        <taxon>Eukaryota</taxon>
        <taxon>Viridiplantae</taxon>
        <taxon>Streptophyta</taxon>
        <taxon>Embryophyta</taxon>
        <taxon>Tracheophyta</taxon>
        <taxon>Spermatophyta</taxon>
        <taxon>Magnoliopsida</taxon>
        <taxon>Liliopsida</taxon>
        <taxon>Poales</taxon>
        <taxon>Poaceae</taxon>
        <taxon>PACMAD clade</taxon>
        <taxon>Panicoideae</taxon>
        <taxon>Andropogonodae</taxon>
        <taxon>Andropogoneae</taxon>
        <taxon>Tripsacinae</taxon>
        <taxon>Zea</taxon>
    </lineage>
</organism>
<accession>A0A1D6HVW9</accession>